<dbReference type="Proteomes" id="UP000434172">
    <property type="component" value="Unassembled WGS sequence"/>
</dbReference>
<reference evidence="2 3" key="1">
    <citation type="submission" date="2019-12" db="EMBL/GenBank/DDBJ databases">
        <title>A genome sequence resource for the geographically widespread anthracnose pathogen Colletotrichum asianum.</title>
        <authorList>
            <person name="Meng Y."/>
        </authorList>
    </citation>
    <scope>NUCLEOTIDE SEQUENCE [LARGE SCALE GENOMIC DNA]</scope>
    <source>
        <strain evidence="2 3">ICMP 18580</strain>
    </source>
</reference>
<organism evidence="2 3">
    <name type="scientific">Colletotrichum asianum</name>
    <dbReference type="NCBI Taxonomy" id="702518"/>
    <lineage>
        <taxon>Eukaryota</taxon>
        <taxon>Fungi</taxon>
        <taxon>Dikarya</taxon>
        <taxon>Ascomycota</taxon>
        <taxon>Pezizomycotina</taxon>
        <taxon>Sordariomycetes</taxon>
        <taxon>Hypocreomycetidae</taxon>
        <taxon>Glomerellales</taxon>
        <taxon>Glomerellaceae</taxon>
        <taxon>Colletotrichum</taxon>
        <taxon>Colletotrichum gloeosporioides species complex</taxon>
    </lineage>
</organism>
<name>A0A8H3WE07_9PEZI</name>
<feature type="region of interest" description="Disordered" evidence="1">
    <location>
        <begin position="86"/>
        <end position="111"/>
    </location>
</feature>
<proteinExistence type="predicted"/>
<comment type="caution">
    <text evidence="2">The sequence shown here is derived from an EMBL/GenBank/DDBJ whole genome shotgun (WGS) entry which is preliminary data.</text>
</comment>
<evidence type="ECO:0000313" key="2">
    <source>
        <dbReference type="EMBL" id="KAF0325139.1"/>
    </source>
</evidence>
<protein>
    <submittedName>
        <fullName evidence="2">Uncharacterized protein</fullName>
    </submittedName>
</protein>
<dbReference type="AlphaFoldDB" id="A0A8H3WE07"/>
<evidence type="ECO:0000313" key="3">
    <source>
        <dbReference type="Proteomes" id="UP000434172"/>
    </source>
</evidence>
<gene>
    <name evidence="2" type="ORF">GQ607_007466</name>
</gene>
<sequence length="123" mass="13389">MCRTIKRIAASNLLPGRRLANFLSAKVGFATWLEDEALLAQENSLVHMGAVPLFLVLTPEQAHPGFDRQVIRFHIPGNLARHRDPANILRLGPPDASDANKESPHPNLQHAGVRLHAAADALG</sequence>
<keyword evidence="3" id="KW-1185">Reference proteome</keyword>
<dbReference type="EMBL" id="WOWK01000038">
    <property type="protein sequence ID" value="KAF0325139.1"/>
    <property type="molecule type" value="Genomic_DNA"/>
</dbReference>
<evidence type="ECO:0000256" key="1">
    <source>
        <dbReference type="SAM" id="MobiDB-lite"/>
    </source>
</evidence>
<accession>A0A8H3WE07</accession>